<reference evidence="6" key="1">
    <citation type="submission" date="2022-08" db="EMBL/GenBank/DDBJ databases">
        <authorList>
            <person name="Marques A."/>
        </authorList>
    </citation>
    <scope>NUCLEOTIDE SEQUENCE</scope>
    <source>
        <strain evidence="6">RhyPub2mFocal</strain>
        <tissue evidence="6">Leaves</tissue>
    </source>
</reference>
<keyword evidence="2" id="KW-0805">Transcription regulation</keyword>
<proteinExistence type="inferred from homology"/>
<dbReference type="GO" id="GO:0090575">
    <property type="term" value="C:RNA polymerase II transcription regulator complex"/>
    <property type="evidence" value="ECO:0007669"/>
    <property type="project" value="TreeGrafter"/>
</dbReference>
<organism evidence="6 7">
    <name type="scientific">Rhynchospora pubera</name>
    <dbReference type="NCBI Taxonomy" id="906938"/>
    <lineage>
        <taxon>Eukaryota</taxon>
        <taxon>Viridiplantae</taxon>
        <taxon>Streptophyta</taxon>
        <taxon>Embryophyta</taxon>
        <taxon>Tracheophyta</taxon>
        <taxon>Spermatophyta</taxon>
        <taxon>Magnoliopsida</taxon>
        <taxon>Liliopsida</taxon>
        <taxon>Poales</taxon>
        <taxon>Cyperaceae</taxon>
        <taxon>Cyperoideae</taxon>
        <taxon>Rhynchosporeae</taxon>
        <taxon>Rhynchospora</taxon>
    </lineage>
</organism>
<feature type="compositionally biased region" description="Basic and acidic residues" evidence="4">
    <location>
        <begin position="19"/>
        <end position="28"/>
    </location>
</feature>
<feature type="compositionally biased region" description="Low complexity" evidence="4">
    <location>
        <begin position="1"/>
        <end position="18"/>
    </location>
</feature>
<sequence>MKSSGSNSSGNGNEGCSSKMERKTIEKQRRMQMKSLCFKLASLVPKQPQPSSSYHLSCNSSKEGGTQVDNLEEAASYITKLRSRIEKLKEVRRRISSSTANNYANANANDNDKRMGMLTIGMVPIIEVRCQNPNLEVVLIINNNSYTNTSIMYPQCHKLTFYKVIRIIEEEGADVVNASLSSLADKLVYTIHSQIRNPRGGLEASRVSNRLRQWIYN</sequence>
<dbReference type="InterPro" id="IPR036638">
    <property type="entry name" value="HLH_DNA-bd_sf"/>
</dbReference>
<dbReference type="PROSITE" id="PS50888">
    <property type="entry name" value="BHLH"/>
    <property type="match status" value="1"/>
</dbReference>
<feature type="compositionally biased region" description="Polar residues" evidence="4">
    <location>
        <begin position="49"/>
        <end position="65"/>
    </location>
</feature>
<dbReference type="InterPro" id="IPR015660">
    <property type="entry name" value="MASH1/Ascl1a-like"/>
</dbReference>
<dbReference type="Pfam" id="PF00010">
    <property type="entry name" value="HLH"/>
    <property type="match status" value="1"/>
</dbReference>
<comment type="caution">
    <text evidence="6">The sequence shown here is derived from an EMBL/GenBank/DDBJ whole genome shotgun (WGS) entry which is preliminary data.</text>
</comment>
<feature type="region of interest" description="Disordered" evidence="4">
    <location>
        <begin position="1"/>
        <end position="28"/>
    </location>
</feature>
<feature type="region of interest" description="Disordered" evidence="4">
    <location>
        <begin position="46"/>
        <end position="65"/>
    </location>
</feature>
<dbReference type="PANTHER" id="PTHR13935:SF46">
    <property type="entry name" value="TRANSCRIPTION FACTOR BHLH167-RELATED"/>
    <property type="match status" value="1"/>
</dbReference>
<evidence type="ECO:0000313" key="7">
    <source>
        <dbReference type="Proteomes" id="UP001140206"/>
    </source>
</evidence>
<keyword evidence="6" id="KW-0238">DNA-binding</keyword>
<comment type="similarity">
    <text evidence="1">Belongs to the bHLH protein family.</text>
</comment>
<evidence type="ECO:0000259" key="5">
    <source>
        <dbReference type="PROSITE" id="PS50888"/>
    </source>
</evidence>
<dbReference type="InterPro" id="IPR011598">
    <property type="entry name" value="bHLH_dom"/>
</dbReference>
<dbReference type="Gene3D" id="4.10.280.10">
    <property type="entry name" value="Helix-loop-helix DNA-binding domain"/>
    <property type="match status" value="1"/>
</dbReference>
<keyword evidence="3" id="KW-0804">Transcription</keyword>
<feature type="domain" description="BHLH" evidence="5">
    <location>
        <begin position="17"/>
        <end position="81"/>
    </location>
</feature>
<evidence type="ECO:0000313" key="6">
    <source>
        <dbReference type="EMBL" id="KAJ4794246.1"/>
    </source>
</evidence>
<dbReference type="SUPFAM" id="SSF47459">
    <property type="entry name" value="HLH, helix-loop-helix DNA-binding domain"/>
    <property type="match status" value="1"/>
</dbReference>
<evidence type="ECO:0000256" key="4">
    <source>
        <dbReference type="SAM" id="MobiDB-lite"/>
    </source>
</evidence>
<protein>
    <submittedName>
        <fullName evidence="6">Basic helix-loop-helix (BHLH) DNA-binding superfamily protein</fullName>
    </submittedName>
</protein>
<evidence type="ECO:0000256" key="3">
    <source>
        <dbReference type="ARBA" id="ARBA00023163"/>
    </source>
</evidence>
<name>A0AAV8FTQ3_9POAL</name>
<keyword evidence="7" id="KW-1185">Reference proteome</keyword>
<dbReference type="GO" id="GO:0000981">
    <property type="term" value="F:DNA-binding transcription factor activity, RNA polymerase II-specific"/>
    <property type="evidence" value="ECO:0007669"/>
    <property type="project" value="TreeGrafter"/>
</dbReference>
<dbReference type="PANTHER" id="PTHR13935">
    <property type="entry name" value="ACHAETE-SCUTE TRANSCRIPTION FACTOR-RELATED"/>
    <property type="match status" value="1"/>
</dbReference>
<dbReference type="GO" id="GO:0000977">
    <property type="term" value="F:RNA polymerase II transcription regulatory region sequence-specific DNA binding"/>
    <property type="evidence" value="ECO:0007669"/>
    <property type="project" value="TreeGrafter"/>
</dbReference>
<dbReference type="Proteomes" id="UP001140206">
    <property type="component" value="Chromosome 2"/>
</dbReference>
<dbReference type="GO" id="GO:0046983">
    <property type="term" value="F:protein dimerization activity"/>
    <property type="evidence" value="ECO:0007669"/>
    <property type="project" value="InterPro"/>
</dbReference>
<gene>
    <name evidence="6" type="ORF">LUZ62_045492</name>
</gene>
<dbReference type="EMBL" id="JAMFTS010000002">
    <property type="protein sequence ID" value="KAJ4794246.1"/>
    <property type="molecule type" value="Genomic_DNA"/>
</dbReference>
<evidence type="ECO:0000256" key="2">
    <source>
        <dbReference type="ARBA" id="ARBA00023015"/>
    </source>
</evidence>
<accession>A0AAV8FTQ3</accession>
<dbReference type="AlphaFoldDB" id="A0AAV8FTQ3"/>
<evidence type="ECO:0000256" key="1">
    <source>
        <dbReference type="ARBA" id="ARBA00005510"/>
    </source>
</evidence>